<feature type="compositionally biased region" description="Low complexity" evidence="1">
    <location>
        <begin position="299"/>
        <end position="310"/>
    </location>
</feature>
<keyword evidence="3" id="KW-1185">Reference proteome</keyword>
<accession>A0AB34IJR2</accession>
<evidence type="ECO:0000313" key="3">
    <source>
        <dbReference type="Proteomes" id="UP001515480"/>
    </source>
</evidence>
<dbReference type="PANTHER" id="PTHR48148">
    <property type="entry name" value="KERATINOCYTE PROLINE-RICH PROTEIN"/>
    <property type="match status" value="1"/>
</dbReference>
<protein>
    <submittedName>
        <fullName evidence="2">Uncharacterized protein</fullName>
    </submittedName>
</protein>
<sequence length="872" mass="90714">MSAVGWQLQTSLARGAAANTEVSICREEQSILHEARRAVHHDAVQHDTPAAAGCSAAAAPDAAEAVDETSPIGARDTGAGVGGKVASSPPADEAQASASAAMVDSLPASVVPPADATSPAGICGGDARSFSEEGGAPAREGSARTEEADPLPSRDFLAIPGEIESNLSSIGEELAYRLRPHMAGLSDAVDSMLLLRDGGRVSQQECTPPPAIEGNSAAARSSSPPSVTRSMDDMQLTLIRYLSTRGSSLTRAYMSCAAPHDDGIDGAIPDASDAQATQSPPSPSRPPAASPPTQPPLDPSSSAAASVPTASPRPPLAPDVDVATSGPWNDALRASLHEMDEALSLVEVVKRGVEAVKRAAPAPTTPPPQDDSGLLPAEEWLIANRAALSRLSLALDAAPSDNHPSAGPSAAAPAEELNVDDLTNVPEELQAIRRGIASIFRVRQMDGLPEACTATLGAQWASTSEAAWMGGAAGPSRFTDIPPSGQFVPAAVAAALRALEASGHSTHFAPPLVTDRYDHADGMRSAYDRYDHEEGMRSANDRYDHADGIRSADDRYDHTDGMRYADDRYDYAGGVCSDIDTVAQVSADLDDALAAVSHLSTRLSRSPAAPEWQVLRSTRDASCGPATSSPNQISSPVYHASAASPAHEPPPPPADPLELGEPPKGWSELQWVQLDEARSRLRLDIDAIFYEVHRLATSEGQAPPASPSAAPPTNPAPACAGGAEGYAALSGGSAPAAASSQSFIPNPQSLASGRAFCELIQGTTAAQKGNSGWKENLHSDTDRPTGFGWRDWNEPHRRQLLSSAPLFAPRLAATASCAPCRTRLAAVDTVNGTATSPMDSECHDINFQTAGSGFKSRIARHANRTPMPVHRL</sequence>
<feature type="region of interest" description="Disordered" evidence="1">
    <location>
        <begin position="261"/>
        <end position="324"/>
    </location>
</feature>
<feature type="compositionally biased region" description="Low complexity" evidence="1">
    <location>
        <begin position="86"/>
        <end position="101"/>
    </location>
</feature>
<dbReference type="PANTHER" id="PTHR48148:SF3">
    <property type="entry name" value="KERATINOCYTE PROLINE-RICH PROTEIN"/>
    <property type="match status" value="1"/>
</dbReference>
<gene>
    <name evidence="2" type="ORF">AB1Y20_013126</name>
</gene>
<feature type="compositionally biased region" description="Low complexity" evidence="1">
    <location>
        <begin position="216"/>
        <end position="226"/>
    </location>
</feature>
<comment type="caution">
    <text evidence="2">The sequence shown here is derived from an EMBL/GenBank/DDBJ whole genome shotgun (WGS) entry which is preliminary data.</text>
</comment>
<dbReference type="AlphaFoldDB" id="A0AB34IJR2"/>
<feature type="compositionally biased region" description="Polar residues" evidence="1">
    <location>
        <begin position="625"/>
        <end position="635"/>
    </location>
</feature>
<feature type="region of interest" description="Disordered" evidence="1">
    <location>
        <begin position="200"/>
        <end position="230"/>
    </location>
</feature>
<feature type="region of interest" description="Disordered" evidence="1">
    <location>
        <begin position="69"/>
        <end position="155"/>
    </location>
</feature>
<dbReference type="Proteomes" id="UP001515480">
    <property type="component" value="Unassembled WGS sequence"/>
</dbReference>
<evidence type="ECO:0000313" key="2">
    <source>
        <dbReference type="EMBL" id="KAL1500469.1"/>
    </source>
</evidence>
<dbReference type="EMBL" id="JBGBPQ010000023">
    <property type="protein sequence ID" value="KAL1500469.1"/>
    <property type="molecule type" value="Genomic_DNA"/>
</dbReference>
<name>A0AB34IJR2_PRYPA</name>
<feature type="compositionally biased region" description="Pro residues" evidence="1">
    <location>
        <begin position="280"/>
        <end position="298"/>
    </location>
</feature>
<organism evidence="2 3">
    <name type="scientific">Prymnesium parvum</name>
    <name type="common">Toxic golden alga</name>
    <dbReference type="NCBI Taxonomy" id="97485"/>
    <lineage>
        <taxon>Eukaryota</taxon>
        <taxon>Haptista</taxon>
        <taxon>Haptophyta</taxon>
        <taxon>Prymnesiophyceae</taxon>
        <taxon>Prymnesiales</taxon>
        <taxon>Prymnesiaceae</taxon>
        <taxon>Prymnesium</taxon>
    </lineage>
</organism>
<proteinExistence type="predicted"/>
<feature type="region of interest" description="Disordered" evidence="1">
    <location>
        <begin position="618"/>
        <end position="662"/>
    </location>
</feature>
<reference evidence="2 3" key="1">
    <citation type="journal article" date="2024" name="Science">
        <title>Giant polyketide synthase enzymes in the biosynthesis of giant marine polyether toxins.</title>
        <authorList>
            <person name="Fallon T.R."/>
            <person name="Shende V.V."/>
            <person name="Wierzbicki I.H."/>
            <person name="Pendleton A.L."/>
            <person name="Watervoot N.F."/>
            <person name="Auber R.P."/>
            <person name="Gonzalez D.J."/>
            <person name="Wisecaver J.H."/>
            <person name="Moore B.S."/>
        </authorList>
    </citation>
    <scope>NUCLEOTIDE SEQUENCE [LARGE SCALE GENOMIC DNA]</scope>
    <source>
        <strain evidence="2 3">12B1</strain>
    </source>
</reference>
<evidence type="ECO:0000256" key="1">
    <source>
        <dbReference type="SAM" id="MobiDB-lite"/>
    </source>
</evidence>